<dbReference type="InterPro" id="IPR029063">
    <property type="entry name" value="SAM-dependent_MTases_sf"/>
</dbReference>
<dbReference type="CDD" id="cd02440">
    <property type="entry name" value="AdoMet_MTases"/>
    <property type="match status" value="1"/>
</dbReference>
<dbReference type="SUPFAM" id="SSF53335">
    <property type="entry name" value="S-adenosyl-L-methionine-dependent methyltransferases"/>
    <property type="match status" value="1"/>
</dbReference>
<protein>
    <recommendedName>
        <fullName evidence="5">Methyltransferase domain-containing protein</fullName>
    </recommendedName>
</protein>
<dbReference type="GO" id="GO:0008168">
    <property type="term" value="F:methyltransferase activity"/>
    <property type="evidence" value="ECO:0007669"/>
    <property type="project" value="TreeGrafter"/>
</dbReference>
<organism evidence="3 4">
    <name type="scientific">Tolypocladium paradoxum</name>
    <dbReference type="NCBI Taxonomy" id="94208"/>
    <lineage>
        <taxon>Eukaryota</taxon>
        <taxon>Fungi</taxon>
        <taxon>Dikarya</taxon>
        <taxon>Ascomycota</taxon>
        <taxon>Pezizomycotina</taxon>
        <taxon>Sordariomycetes</taxon>
        <taxon>Hypocreomycetidae</taxon>
        <taxon>Hypocreales</taxon>
        <taxon>Ophiocordycipitaceae</taxon>
        <taxon>Tolypocladium</taxon>
    </lineage>
</organism>
<feature type="coiled-coil region" evidence="2">
    <location>
        <begin position="266"/>
        <end position="293"/>
    </location>
</feature>
<dbReference type="PANTHER" id="PTHR43591">
    <property type="entry name" value="METHYLTRANSFERASE"/>
    <property type="match status" value="1"/>
</dbReference>
<dbReference type="Gene3D" id="3.40.50.150">
    <property type="entry name" value="Vaccinia Virus protein VP39"/>
    <property type="match status" value="1"/>
</dbReference>
<proteinExistence type="inferred from homology"/>
<accession>A0A2S4L6W8</accession>
<reference evidence="3 4" key="1">
    <citation type="submission" date="2018-01" db="EMBL/GenBank/DDBJ databases">
        <title>Harnessing the power of phylogenomics to disentangle the directionality and signatures of interkingdom host jumping in the parasitic fungal genus Tolypocladium.</title>
        <authorList>
            <person name="Quandt C.A."/>
            <person name="Patterson W."/>
            <person name="Spatafora J.W."/>
        </authorList>
    </citation>
    <scope>NUCLEOTIDE SEQUENCE [LARGE SCALE GENOMIC DNA]</scope>
    <source>
        <strain evidence="3 4">NRBC 100945</strain>
    </source>
</reference>
<evidence type="ECO:0008006" key="5">
    <source>
        <dbReference type="Google" id="ProtNLM"/>
    </source>
</evidence>
<dbReference type="EMBL" id="PKSG01000165">
    <property type="protein sequence ID" value="POR38157.1"/>
    <property type="molecule type" value="Genomic_DNA"/>
</dbReference>
<dbReference type="Pfam" id="PF13489">
    <property type="entry name" value="Methyltransf_23"/>
    <property type="match status" value="1"/>
</dbReference>
<evidence type="ECO:0000256" key="1">
    <source>
        <dbReference type="ARBA" id="ARBA00038158"/>
    </source>
</evidence>
<evidence type="ECO:0000256" key="2">
    <source>
        <dbReference type="SAM" id="Coils"/>
    </source>
</evidence>
<dbReference type="AlphaFoldDB" id="A0A2S4L6W8"/>
<dbReference type="STRING" id="94208.A0A2S4L6W8"/>
<gene>
    <name evidence="3" type="ORF">TPAR_01635</name>
</gene>
<evidence type="ECO:0000313" key="3">
    <source>
        <dbReference type="EMBL" id="POR38157.1"/>
    </source>
</evidence>
<comment type="caution">
    <text evidence="3">The sequence shown here is derived from an EMBL/GenBank/DDBJ whole genome shotgun (WGS) entry which is preliminary data.</text>
</comment>
<dbReference type="OrthoDB" id="2013972at2759"/>
<keyword evidence="2" id="KW-0175">Coiled coil</keyword>
<keyword evidence="4" id="KW-1185">Reference proteome</keyword>
<dbReference type="Proteomes" id="UP000237481">
    <property type="component" value="Unassembled WGS sequence"/>
</dbReference>
<name>A0A2S4L6W8_9HYPO</name>
<comment type="similarity">
    <text evidence="1">Belongs to the methyltransferase superfamily. LaeA methyltransferase family.</text>
</comment>
<evidence type="ECO:0000313" key="4">
    <source>
        <dbReference type="Proteomes" id="UP000237481"/>
    </source>
</evidence>
<sequence length="311" mass="34875">MAQQKTIFEFHRHVLELDPAFDNQGESLSLPTRSKIASVGLLVPPCSIRVFNADVVLDLQHELVGLVLDGQLGLAPVKSPKHALDVATGTGIWAIQYAEQNPTCNVVGTDLSSIQRKASVPNCSFVQQDVEHGDWGFSQKFDYIHLRFVLSCFDDTKTVIRKAFDNLAPGGYIEFHDVATETVDPDGTVKGTGFERWLGLAKAGAQKLGRDLTKPLRYKDWCREVGFVDVREEVFPLPCGPWAKDPKMKKIGLYWRHNQLALIGAMNKFLELADVSRAEIRELEEQVRKDVQDPSIHFGTVFRVVYGRKPE</sequence>
<dbReference type="PANTHER" id="PTHR43591:SF102">
    <property type="entry name" value="S-ADENOSYL-L-METHIONINE-DEPENDENT METHYLTRANSFERASE"/>
    <property type="match status" value="1"/>
</dbReference>